<dbReference type="PANTHER" id="PTHR46708">
    <property type="entry name" value="TENASCIN"/>
    <property type="match status" value="1"/>
</dbReference>
<feature type="domain" description="Fibronectin type-III" evidence="3">
    <location>
        <begin position="30"/>
        <end position="120"/>
    </location>
</feature>
<dbReference type="Proteomes" id="UP001162162">
    <property type="component" value="Unassembled WGS sequence"/>
</dbReference>
<accession>A0AAV8YBV5</accession>
<dbReference type="SMART" id="SM00060">
    <property type="entry name" value="FN3"/>
    <property type="match status" value="3"/>
</dbReference>
<evidence type="ECO:0000256" key="2">
    <source>
        <dbReference type="SAM" id="SignalP"/>
    </source>
</evidence>
<evidence type="ECO:0000313" key="5">
    <source>
        <dbReference type="Proteomes" id="UP001162162"/>
    </source>
</evidence>
<dbReference type="PANTHER" id="PTHR46708:SF2">
    <property type="entry name" value="FIBRONECTIN TYPE-III DOMAIN-CONTAINING PROTEIN"/>
    <property type="match status" value="1"/>
</dbReference>
<protein>
    <recommendedName>
        <fullName evidence="3">Fibronectin type-III domain-containing protein</fullName>
    </recommendedName>
</protein>
<dbReference type="AlphaFoldDB" id="A0AAV8YBV5"/>
<dbReference type="InterPro" id="IPR003961">
    <property type="entry name" value="FN3_dom"/>
</dbReference>
<evidence type="ECO:0000313" key="4">
    <source>
        <dbReference type="EMBL" id="KAJ8948735.1"/>
    </source>
</evidence>
<feature type="domain" description="Fibronectin type-III" evidence="3">
    <location>
        <begin position="122"/>
        <end position="216"/>
    </location>
</feature>
<dbReference type="CDD" id="cd00063">
    <property type="entry name" value="FN3"/>
    <property type="match status" value="2"/>
</dbReference>
<evidence type="ECO:0000259" key="3">
    <source>
        <dbReference type="PROSITE" id="PS50853"/>
    </source>
</evidence>
<keyword evidence="5" id="KW-1185">Reference proteome</keyword>
<dbReference type="PROSITE" id="PS50853">
    <property type="entry name" value="FN3"/>
    <property type="match status" value="2"/>
</dbReference>
<feature type="signal peptide" evidence="2">
    <location>
        <begin position="1"/>
        <end position="23"/>
    </location>
</feature>
<keyword evidence="1" id="KW-0677">Repeat</keyword>
<organism evidence="4 5">
    <name type="scientific">Aromia moschata</name>
    <dbReference type="NCBI Taxonomy" id="1265417"/>
    <lineage>
        <taxon>Eukaryota</taxon>
        <taxon>Metazoa</taxon>
        <taxon>Ecdysozoa</taxon>
        <taxon>Arthropoda</taxon>
        <taxon>Hexapoda</taxon>
        <taxon>Insecta</taxon>
        <taxon>Pterygota</taxon>
        <taxon>Neoptera</taxon>
        <taxon>Endopterygota</taxon>
        <taxon>Coleoptera</taxon>
        <taxon>Polyphaga</taxon>
        <taxon>Cucujiformia</taxon>
        <taxon>Chrysomeloidea</taxon>
        <taxon>Cerambycidae</taxon>
        <taxon>Cerambycinae</taxon>
        <taxon>Callichromatini</taxon>
        <taxon>Aromia</taxon>
    </lineage>
</organism>
<keyword evidence="2" id="KW-0732">Signal</keyword>
<feature type="chain" id="PRO_5043900098" description="Fibronectin type-III domain-containing protein" evidence="2">
    <location>
        <begin position="24"/>
        <end position="312"/>
    </location>
</feature>
<reference evidence="4" key="1">
    <citation type="journal article" date="2023" name="Insect Mol. Biol.">
        <title>Genome sequencing provides insights into the evolution of gene families encoding plant cell wall-degrading enzymes in longhorned beetles.</title>
        <authorList>
            <person name="Shin N.R."/>
            <person name="Okamura Y."/>
            <person name="Kirsch R."/>
            <person name="Pauchet Y."/>
        </authorList>
    </citation>
    <scope>NUCLEOTIDE SEQUENCE</scope>
    <source>
        <strain evidence="4">AMC_N1</strain>
    </source>
</reference>
<evidence type="ECO:0000256" key="1">
    <source>
        <dbReference type="ARBA" id="ARBA00022737"/>
    </source>
</evidence>
<gene>
    <name evidence="4" type="ORF">NQ318_017903</name>
</gene>
<dbReference type="InterPro" id="IPR036116">
    <property type="entry name" value="FN3_sf"/>
</dbReference>
<name>A0AAV8YBV5_9CUCU</name>
<dbReference type="InterPro" id="IPR013783">
    <property type="entry name" value="Ig-like_fold"/>
</dbReference>
<dbReference type="InterPro" id="IPR050991">
    <property type="entry name" value="ECM_Regulatory_Proteins"/>
</dbReference>
<comment type="caution">
    <text evidence="4">The sequence shown here is derived from an EMBL/GenBank/DDBJ whole genome shotgun (WGS) entry which is preliminary data.</text>
</comment>
<dbReference type="SUPFAM" id="SSF49265">
    <property type="entry name" value="Fibronectin type III"/>
    <property type="match status" value="1"/>
</dbReference>
<dbReference type="Gene3D" id="2.60.40.10">
    <property type="entry name" value="Immunoglobulins"/>
    <property type="match status" value="2"/>
</dbReference>
<dbReference type="EMBL" id="JAPWTK010000131">
    <property type="protein sequence ID" value="KAJ8948735.1"/>
    <property type="molecule type" value="Genomic_DNA"/>
</dbReference>
<sequence>MGQQKSSILALILSCIFFILINGQDNEYCEPGPVENLQLTESGTLTWDTPDSESCEIAQYTVSVSISGTDEQRTYTVTEPLLDLGDLTPCVRYDFQVRQVSSDNVAGSAAAIHTITPPPPEANLTLQHITIVPVGRNIRLEWSVNDDWVQCAERYRLVIVNEVTNTAADVYTTTTAMTVIGLVPCVPYTFTVAALFTLEEGGPPTLVRHVAPAAETSSPTLESFTLGTRSLDLVIGLERFNINGCPIYEVLVDASPTFTASYPVSDQSTRMSFPISITDLQPANLYYLRISANNTFGVTSPLQVAFQTLESN</sequence>
<proteinExistence type="predicted"/>